<name>A0A8T0Q082_PANVG</name>
<dbReference type="Proteomes" id="UP000823388">
    <property type="component" value="Chromosome 7N"/>
</dbReference>
<evidence type="ECO:0000313" key="1">
    <source>
        <dbReference type="EMBL" id="KAG2564536.1"/>
    </source>
</evidence>
<dbReference type="EMBL" id="CM029050">
    <property type="protein sequence ID" value="KAG2564536.1"/>
    <property type="molecule type" value="Genomic_DNA"/>
</dbReference>
<reference evidence="1" key="1">
    <citation type="submission" date="2020-05" db="EMBL/GenBank/DDBJ databases">
        <title>WGS assembly of Panicum virgatum.</title>
        <authorList>
            <person name="Lovell J.T."/>
            <person name="Jenkins J."/>
            <person name="Shu S."/>
            <person name="Juenger T.E."/>
            <person name="Schmutz J."/>
        </authorList>
    </citation>
    <scope>NUCLEOTIDE SEQUENCE</scope>
    <source>
        <strain evidence="1">AP13</strain>
    </source>
</reference>
<comment type="caution">
    <text evidence="1">The sequence shown here is derived from an EMBL/GenBank/DDBJ whole genome shotgun (WGS) entry which is preliminary data.</text>
</comment>
<protein>
    <submittedName>
        <fullName evidence="1">Uncharacterized protein</fullName>
    </submittedName>
</protein>
<keyword evidence="2" id="KW-1185">Reference proteome</keyword>
<gene>
    <name evidence="1" type="ORF">PVAP13_7NG087378</name>
</gene>
<accession>A0A8T0Q082</accession>
<sequence>MVEALICTKYWMRRASPITDEEDTEELAKLEEALLAEMDALNIANAAAKSAKDKEIVTCD</sequence>
<proteinExistence type="predicted"/>
<dbReference type="AlphaFoldDB" id="A0A8T0Q082"/>
<evidence type="ECO:0000313" key="2">
    <source>
        <dbReference type="Proteomes" id="UP000823388"/>
    </source>
</evidence>
<organism evidence="1 2">
    <name type="scientific">Panicum virgatum</name>
    <name type="common">Blackwell switchgrass</name>
    <dbReference type="NCBI Taxonomy" id="38727"/>
    <lineage>
        <taxon>Eukaryota</taxon>
        <taxon>Viridiplantae</taxon>
        <taxon>Streptophyta</taxon>
        <taxon>Embryophyta</taxon>
        <taxon>Tracheophyta</taxon>
        <taxon>Spermatophyta</taxon>
        <taxon>Magnoliopsida</taxon>
        <taxon>Liliopsida</taxon>
        <taxon>Poales</taxon>
        <taxon>Poaceae</taxon>
        <taxon>PACMAD clade</taxon>
        <taxon>Panicoideae</taxon>
        <taxon>Panicodae</taxon>
        <taxon>Paniceae</taxon>
        <taxon>Panicinae</taxon>
        <taxon>Panicum</taxon>
        <taxon>Panicum sect. Hiantes</taxon>
    </lineage>
</organism>